<sequence>MVFQILIIKIKYCKFKNVKCQKNEVDFVIVELYKIR</sequence>
<name>A0A6C0AGA8_9ZZZZ</name>
<reference evidence="1" key="1">
    <citation type="journal article" date="2020" name="Nature">
        <title>Giant virus diversity and host interactions through global metagenomics.</title>
        <authorList>
            <person name="Schulz F."/>
            <person name="Roux S."/>
            <person name="Paez-Espino D."/>
            <person name="Jungbluth S."/>
            <person name="Walsh D.A."/>
            <person name="Denef V.J."/>
            <person name="McMahon K.D."/>
            <person name="Konstantinidis K.T."/>
            <person name="Eloe-Fadrosh E.A."/>
            <person name="Kyrpides N.C."/>
            <person name="Woyke T."/>
        </authorList>
    </citation>
    <scope>NUCLEOTIDE SEQUENCE</scope>
    <source>
        <strain evidence="1">GVMAG-S-1024976-23</strain>
    </source>
</reference>
<protein>
    <submittedName>
        <fullName evidence="1">Uncharacterized protein</fullName>
    </submittedName>
</protein>
<accession>A0A6C0AGA8</accession>
<evidence type="ECO:0000313" key="1">
    <source>
        <dbReference type="EMBL" id="QHS78752.1"/>
    </source>
</evidence>
<proteinExistence type="predicted"/>
<dbReference type="EMBL" id="MN740603">
    <property type="protein sequence ID" value="QHS78752.1"/>
    <property type="molecule type" value="Genomic_DNA"/>
</dbReference>
<dbReference type="AlphaFoldDB" id="A0A6C0AGA8"/>
<organism evidence="1">
    <name type="scientific">viral metagenome</name>
    <dbReference type="NCBI Taxonomy" id="1070528"/>
    <lineage>
        <taxon>unclassified sequences</taxon>
        <taxon>metagenomes</taxon>
        <taxon>organismal metagenomes</taxon>
    </lineage>
</organism>